<comment type="caution">
    <text evidence="7">The sequence shown here is derived from an EMBL/GenBank/DDBJ whole genome shotgun (WGS) entry which is preliminary data.</text>
</comment>
<proteinExistence type="inferred from homology"/>
<dbReference type="PANTHER" id="PTHR42973">
    <property type="entry name" value="BINDING OXIDOREDUCTASE, PUTATIVE (AFU_ORTHOLOGUE AFUA_1G17690)-RELATED"/>
    <property type="match status" value="1"/>
</dbReference>
<name>A0A1Q9LL29_9PSEU</name>
<protein>
    <recommendedName>
        <fullName evidence="6">FAD-binding PCMH-type domain-containing protein</fullName>
    </recommendedName>
</protein>
<dbReference type="InterPro" id="IPR016167">
    <property type="entry name" value="FAD-bd_PCMH_sub1"/>
</dbReference>
<dbReference type="PROSITE" id="PS51387">
    <property type="entry name" value="FAD_PCMH"/>
    <property type="match status" value="1"/>
</dbReference>
<dbReference type="InterPro" id="IPR006093">
    <property type="entry name" value="Oxy_OxRdtase_FAD_BS"/>
</dbReference>
<dbReference type="InterPro" id="IPR016166">
    <property type="entry name" value="FAD-bd_PCMH"/>
</dbReference>
<evidence type="ECO:0000256" key="3">
    <source>
        <dbReference type="ARBA" id="ARBA00022630"/>
    </source>
</evidence>
<evidence type="ECO:0000313" key="8">
    <source>
        <dbReference type="Proteomes" id="UP000186040"/>
    </source>
</evidence>
<dbReference type="EMBL" id="MKQR01000016">
    <property type="protein sequence ID" value="OLR92705.1"/>
    <property type="molecule type" value="Genomic_DNA"/>
</dbReference>
<reference evidence="7 8" key="1">
    <citation type="submission" date="2016-10" db="EMBL/GenBank/DDBJ databases">
        <title>The Draft Genome Sequence of Actinokineospora bangkokensis 44EHWT reveals the biosynthetic pathway of antifungal compounds Thailandins with unusual extender unit butylmalonyl-CoA.</title>
        <authorList>
            <person name="Greule A."/>
            <person name="Intra B."/>
            <person name="Flemming S."/>
            <person name="Rommel M.G."/>
            <person name="Panbangred W."/>
            <person name="Bechthold A."/>
        </authorList>
    </citation>
    <scope>NUCLEOTIDE SEQUENCE [LARGE SCALE GENOMIC DNA]</scope>
    <source>
        <strain evidence="7 8">44EHW</strain>
    </source>
</reference>
<comment type="similarity">
    <text evidence="2">Belongs to the oxygen-dependent FAD-linked oxidoreductase family.</text>
</comment>
<feature type="domain" description="FAD-binding PCMH-type" evidence="6">
    <location>
        <begin position="28"/>
        <end position="198"/>
    </location>
</feature>
<evidence type="ECO:0000256" key="5">
    <source>
        <dbReference type="ARBA" id="ARBA00023002"/>
    </source>
</evidence>
<dbReference type="Gene3D" id="3.40.462.20">
    <property type="match status" value="1"/>
</dbReference>
<keyword evidence="5" id="KW-0560">Oxidoreductase</keyword>
<dbReference type="InterPro" id="IPR016169">
    <property type="entry name" value="FAD-bd_PCMH_sub2"/>
</dbReference>
<dbReference type="PANTHER" id="PTHR42973:SF39">
    <property type="entry name" value="FAD-BINDING PCMH-TYPE DOMAIN-CONTAINING PROTEIN"/>
    <property type="match status" value="1"/>
</dbReference>
<dbReference type="AlphaFoldDB" id="A0A1Q9LL29"/>
<dbReference type="Proteomes" id="UP000186040">
    <property type="component" value="Unassembled WGS sequence"/>
</dbReference>
<dbReference type="Pfam" id="PF08031">
    <property type="entry name" value="BBE"/>
    <property type="match status" value="1"/>
</dbReference>
<dbReference type="Gene3D" id="3.30.465.10">
    <property type="match status" value="1"/>
</dbReference>
<evidence type="ECO:0000256" key="1">
    <source>
        <dbReference type="ARBA" id="ARBA00001974"/>
    </source>
</evidence>
<keyword evidence="3" id="KW-0285">Flavoprotein</keyword>
<dbReference type="InterPro" id="IPR036318">
    <property type="entry name" value="FAD-bd_PCMH-like_sf"/>
</dbReference>
<keyword evidence="8" id="KW-1185">Reference proteome</keyword>
<accession>A0A1Q9LL29</accession>
<dbReference type="STRING" id="1193682.BJP25_19765"/>
<keyword evidence="4" id="KW-0274">FAD</keyword>
<dbReference type="GO" id="GO:0071949">
    <property type="term" value="F:FAD binding"/>
    <property type="evidence" value="ECO:0007669"/>
    <property type="project" value="InterPro"/>
</dbReference>
<organism evidence="7 8">
    <name type="scientific">Actinokineospora bangkokensis</name>
    <dbReference type="NCBI Taxonomy" id="1193682"/>
    <lineage>
        <taxon>Bacteria</taxon>
        <taxon>Bacillati</taxon>
        <taxon>Actinomycetota</taxon>
        <taxon>Actinomycetes</taxon>
        <taxon>Pseudonocardiales</taxon>
        <taxon>Pseudonocardiaceae</taxon>
        <taxon>Actinokineospora</taxon>
    </lineage>
</organism>
<evidence type="ECO:0000256" key="2">
    <source>
        <dbReference type="ARBA" id="ARBA00005466"/>
    </source>
</evidence>
<dbReference type="PROSITE" id="PS00862">
    <property type="entry name" value="OX2_COVAL_FAD"/>
    <property type="match status" value="1"/>
</dbReference>
<gene>
    <name evidence="7" type="ORF">BJP25_19765</name>
</gene>
<evidence type="ECO:0000256" key="4">
    <source>
        <dbReference type="ARBA" id="ARBA00022827"/>
    </source>
</evidence>
<dbReference type="GO" id="GO:0016491">
    <property type="term" value="F:oxidoreductase activity"/>
    <property type="evidence" value="ECO:0007669"/>
    <property type="project" value="UniProtKB-KW"/>
</dbReference>
<evidence type="ECO:0000259" key="6">
    <source>
        <dbReference type="PROSITE" id="PS51387"/>
    </source>
</evidence>
<dbReference type="Pfam" id="PF01565">
    <property type="entry name" value="FAD_binding_4"/>
    <property type="match status" value="1"/>
</dbReference>
<comment type="cofactor">
    <cofactor evidence="1">
        <name>FAD</name>
        <dbReference type="ChEBI" id="CHEBI:57692"/>
    </cofactor>
</comment>
<dbReference type="InterPro" id="IPR006094">
    <property type="entry name" value="Oxid_FAD_bind_N"/>
</dbReference>
<dbReference type="Gene3D" id="3.30.43.10">
    <property type="entry name" value="Uridine Diphospho-n-acetylenolpyruvylglucosamine Reductase, domain 2"/>
    <property type="match status" value="1"/>
</dbReference>
<dbReference type="InterPro" id="IPR050416">
    <property type="entry name" value="FAD-linked_Oxidoreductase"/>
</dbReference>
<dbReference type="SUPFAM" id="SSF56176">
    <property type="entry name" value="FAD-binding/transporter-associated domain-like"/>
    <property type="match status" value="1"/>
</dbReference>
<sequence length="436" mass="45117">MRARVAPERVAEAGPVYDAAVAVWNGAARHRPAVVVRCGSTADVVACVRTAREHGVELSVRGGGHDWAGRGVRDDALVVDLSGLRSVVVDPVAREATVGGGTTLTGLIGAVEPLGLVAATGTVGSVGLVGLSTGGGYGPLCGRFGLAADNVVGAEVVLADGRVARVDADHEPDLFWALRGGGGNFGVVTSLRVRLHVLDQVTAGFLVFPWAQAERVYGDVHALLPELPRELTVQVGALATPDGTPTAVLSPTWSGDPSTGEEVIATLAALGTPLSQVRRMAYSDLLRLFSGLVVDGRRYAIGTRTLAEVTPEVVRVLLGVGDSLSSPMSGVFLHHFHGAATEVGAADTAFAPRFPHHMAELVAGWESGPDEPHLRWVAESSAALAPHAVPGGYANLLADDAVDQVADAFAGNAARLRAVKDAYDPEGVFRAIPLPR</sequence>
<dbReference type="InterPro" id="IPR012951">
    <property type="entry name" value="BBE"/>
</dbReference>
<evidence type="ECO:0000313" key="7">
    <source>
        <dbReference type="EMBL" id="OLR92705.1"/>
    </source>
</evidence>